<keyword evidence="7" id="KW-1185">Reference proteome</keyword>
<dbReference type="Proteomes" id="UP000019025">
    <property type="component" value="Chromosome"/>
</dbReference>
<evidence type="ECO:0000256" key="1">
    <source>
        <dbReference type="ARBA" id="ARBA00022490"/>
    </source>
</evidence>
<evidence type="ECO:0000313" key="6">
    <source>
        <dbReference type="EMBL" id="AHF74056.1"/>
    </source>
</evidence>
<feature type="domain" description="ProQ/FinO" evidence="5">
    <location>
        <begin position="70"/>
        <end position="184"/>
    </location>
</feature>
<evidence type="ECO:0000259" key="5">
    <source>
        <dbReference type="SMART" id="SM00945"/>
    </source>
</evidence>
<dbReference type="InterPro" id="IPR036442">
    <property type="entry name" value="ProQ/FinO_sf"/>
</dbReference>
<dbReference type="Pfam" id="PF04352">
    <property type="entry name" value="ProQ"/>
    <property type="match status" value="1"/>
</dbReference>
<dbReference type="EMBL" id="CP006568">
    <property type="protein sequence ID" value="AHF74056.1"/>
    <property type="molecule type" value="Genomic_DNA"/>
</dbReference>
<dbReference type="Gene3D" id="1.10.1710.10">
    <property type="entry name" value="ProQ/FinO domain"/>
    <property type="match status" value="1"/>
</dbReference>
<dbReference type="RefSeq" id="WP_025245486.1">
    <property type="nucleotide sequence ID" value="NZ_CP006568.1"/>
</dbReference>
<dbReference type="SMART" id="SM00945">
    <property type="entry name" value="ProQ"/>
    <property type="match status" value="1"/>
</dbReference>
<dbReference type="GO" id="GO:0034057">
    <property type="term" value="F:RNA strand-exchange activity"/>
    <property type="evidence" value="ECO:0007669"/>
    <property type="project" value="InterPro"/>
</dbReference>
<dbReference type="KEGG" id="pes:SOPEG_2196"/>
<proteinExistence type="predicted"/>
<keyword evidence="1" id="KW-0963">Cytoplasm</keyword>
<reference evidence="6 7" key="1">
    <citation type="journal article" date="2014" name="Genome Biol. Evol.">
        <title>Genome degeneration and adaptation in a nascent stage of symbiosis.</title>
        <authorList>
            <person name="Oakeson K.F."/>
            <person name="Gil R."/>
            <person name="Clayton A.L."/>
            <person name="Dunn D.M."/>
            <person name="von Niederhausern A.C."/>
            <person name="Hamil C."/>
            <person name="Aoyagi A."/>
            <person name="Duval B."/>
            <person name="Baca A."/>
            <person name="Silva F.J."/>
            <person name="Vallier A."/>
            <person name="Jackson D.G."/>
            <person name="Latorre A."/>
            <person name="Weiss R.B."/>
            <person name="Heddi A."/>
            <person name="Moya A."/>
            <person name="Dale C."/>
        </authorList>
    </citation>
    <scope>NUCLEOTIDE SEQUENCE [LARGE SCALE GENOMIC DNA]</scope>
    <source>
        <strain evidence="7">none</strain>
    </source>
</reference>
<dbReference type="STRING" id="2342.SOPEG_2196"/>
<dbReference type="GO" id="GO:0033592">
    <property type="term" value="F:RNA strand annealing activity"/>
    <property type="evidence" value="ECO:0007669"/>
    <property type="project" value="InterPro"/>
</dbReference>
<evidence type="ECO:0000256" key="3">
    <source>
        <dbReference type="ARBA" id="ARBA00023186"/>
    </source>
</evidence>
<name>W0HJN7_9GAMM</name>
<dbReference type="eggNOG" id="COG3109">
    <property type="taxonomic scope" value="Bacteria"/>
</dbReference>
<dbReference type="PANTHER" id="PTHR38106:SF1">
    <property type="entry name" value="RNA CHAPERONE PROQ"/>
    <property type="match status" value="1"/>
</dbReference>
<sequence>MTEPKRPLLSIRRKPKIYVNPKHADKPAPAPKPAKPPKAKAPKPVKEPKPKQPPPRPLSREERIARNRAKKLRRGQEAIASLVAHWPQLFSLEQPKPLKIGIAADIYKDIKARELDLIRAKASAALMFYTQTPAYQQAVHAGGSRFDLGGQPCGEITEEQQTHALKQLEKWQAETESAEPSGAEPTP</sequence>
<dbReference type="PANTHER" id="PTHR38106">
    <property type="entry name" value="RNA CHAPERONE PROQ"/>
    <property type="match status" value="1"/>
</dbReference>
<dbReference type="SUPFAM" id="SSF48657">
    <property type="entry name" value="FinO-like"/>
    <property type="match status" value="1"/>
</dbReference>
<evidence type="ECO:0000256" key="4">
    <source>
        <dbReference type="SAM" id="MobiDB-lite"/>
    </source>
</evidence>
<evidence type="ECO:0000313" key="7">
    <source>
        <dbReference type="Proteomes" id="UP000019025"/>
    </source>
</evidence>
<dbReference type="InterPro" id="IPR023529">
    <property type="entry name" value="ProQ"/>
</dbReference>
<dbReference type="InterPro" id="IPR016103">
    <property type="entry name" value="ProQ/FinO"/>
</dbReference>
<keyword evidence="3" id="KW-0143">Chaperone</keyword>
<protein>
    <submittedName>
        <fullName evidence="6">Putative fertility inhibition protein FinO</fullName>
    </submittedName>
</protein>
<evidence type="ECO:0000256" key="2">
    <source>
        <dbReference type="ARBA" id="ARBA00022884"/>
    </source>
</evidence>
<gene>
    <name evidence="6" type="primary">finO</name>
    <name evidence="6" type="ORF">SOPEG_2196</name>
</gene>
<dbReference type="AlphaFoldDB" id="W0HJN7"/>
<dbReference type="GO" id="GO:0010608">
    <property type="term" value="P:post-transcriptional regulation of gene expression"/>
    <property type="evidence" value="ECO:0007669"/>
    <property type="project" value="InterPro"/>
</dbReference>
<organism evidence="6 7">
    <name type="scientific">Candidatus Sodalis pierantonii str. SOPE</name>
    <dbReference type="NCBI Taxonomy" id="2342"/>
    <lineage>
        <taxon>Bacteria</taxon>
        <taxon>Pseudomonadati</taxon>
        <taxon>Pseudomonadota</taxon>
        <taxon>Gammaproteobacteria</taxon>
        <taxon>Enterobacterales</taxon>
        <taxon>Bruguierivoracaceae</taxon>
        <taxon>Sodalis</taxon>
    </lineage>
</organism>
<dbReference type="GO" id="GO:0005829">
    <property type="term" value="C:cytosol"/>
    <property type="evidence" value="ECO:0007669"/>
    <property type="project" value="TreeGrafter"/>
</dbReference>
<accession>W0HJN7</accession>
<keyword evidence="2" id="KW-0694">RNA-binding</keyword>
<feature type="region of interest" description="Disordered" evidence="4">
    <location>
        <begin position="1"/>
        <end position="63"/>
    </location>
</feature>
<dbReference type="HOGENOM" id="CLU_137970_0_0_6"/>